<organism evidence="2 3">
    <name type="scientific">Caulobacter vibrioides OR37</name>
    <dbReference type="NCBI Taxonomy" id="1292034"/>
    <lineage>
        <taxon>Bacteria</taxon>
        <taxon>Pseudomonadati</taxon>
        <taxon>Pseudomonadota</taxon>
        <taxon>Alphaproteobacteria</taxon>
        <taxon>Caulobacterales</taxon>
        <taxon>Caulobacteraceae</taxon>
        <taxon>Caulobacter</taxon>
    </lineage>
</organism>
<keyword evidence="2" id="KW-0645">Protease</keyword>
<dbReference type="Proteomes" id="UP000013063">
    <property type="component" value="Unassembled WGS sequence"/>
</dbReference>
<proteinExistence type="predicted"/>
<keyword evidence="3" id="KW-1185">Reference proteome</keyword>
<dbReference type="InterPro" id="IPR007963">
    <property type="entry name" value="Peptidase_M61_catalytic"/>
</dbReference>
<dbReference type="SUPFAM" id="SSF55486">
    <property type="entry name" value="Metalloproteases ('zincins'), catalytic domain"/>
    <property type="match status" value="1"/>
</dbReference>
<keyword evidence="2" id="KW-0378">Hydrolase</keyword>
<dbReference type="eggNOG" id="COG3975">
    <property type="taxonomic scope" value="Bacteria"/>
</dbReference>
<name>R0EA72_CAUVI</name>
<dbReference type="InterPro" id="IPR036034">
    <property type="entry name" value="PDZ_sf"/>
</dbReference>
<dbReference type="SUPFAM" id="SSF50156">
    <property type="entry name" value="PDZ domain-like"/>
    <property type="match status" value="1"/>
</dbReference>
<reference evidence="2 3" key="1">
    <citation type="journal article" date="2013" name="Genome Announc.">
        <title>Draft Genome Sequence for Caulobacter sp. Strain OR37, a Bacterium Tolerant to Heavy Metals.</title>
        <authorList>
            <person name="Utturkar S.M."/>
            <person name="Bollmann A."/>
            <person name="Brzoska R.M."/>
            <person name="Klingeman D.M."/>
            <person name="Epstein S.E."/>
            <person name="Palumbo A.V."/>
            <person name="Brown S.D."/>
        </authorList>
    </citation>
    <scope>NUCLEOTIDE SEQUENCE [LARGE SCALE GENOMIC DNA]</scope>
    <source>
        <strain evidence="2 3">OR37</strain>
    </source>
</reference>
<dbReference type="PATRIC" id="fig|1292034.3.peg.1637"/>
<dbReference type="EMBL" id="APMP01000007">
    <property type="protein sequence ID" value="ENZ82383.1"/>
    <property type="molecule type" value="Genomic_DNA"/>
</dbReference>
<gene>
    <name evidence="2" type="ORF">OR37_01651</name>
</gene>
<dbReference type="Pfam" id="PF05299">
    <property type="entry name" value="Peptidase_M61"/>
    <property type="match status" value="1"/>
</dbReference>
<dbReference type="GO" id="GO:0006508">
    <property type="term" value="P:proteolysis"/>
    <property type="evidence" value="ECO:0007669"/>
    <property type="project" value="UniProtKB-KW"/>
</dbReference>
<dbReference type="Gene3D" id="1.10.390.10">
    <property type="entry name" value="Neutral Protease Domain 2"/>
    <property type="match status" value="1"/>
</dbReference>
<dbReference type="STRING" id="1292034.OR37_01651"/>
<evidence type="ECO:0000259" key="1">
    <source>
        <dbReference type="Pfam" id="PF05299"/>
    </source>
</evidence>
<dbReference type="RefSeq" id="WP_004618051.1">
    <property type="nucleotide sequence ID" value="NZ_APMP01000007.1"/>
</dbReference>
<dbReference type="InterPro" id="IPR027268">
    <property type="entry name" value="Peptidase_M4/M1_CTD_sf"/>
</dbReference>
<accession>R0EA72</accession>
<evidence type="ECO:0000313" key="2">
    <source>
        <dbReference type="EMBL" id="ENZ82383.1"/>
    </source>
</evidence>
<dbReference type="AlphaFoldDB" id="R0EA72"/>
<feature type="domain" description="Peptidase M61 catalytic" evidence="1">
    <location>
        <begin position="275"/>
        <end position="348"/>
    </location>
</feature>
<dbReference type="Gene3D" id="2.30.42.10">
    <property type="match status" value="1"/>
</dbReference>
<protein>
    <submittedName>
        <fullName evidence="2">Putative protease with the C-terminal PDZ domain containing protein</fullName>
    </submittedName>
</protein>
<sequence precursor="true">MVLAITLGLATTAAARTAPVTYTVSPRFDHGALVALRVRIDLIADASGRARLQLPDHWMGHDRLWRNFRDLTVDGFASIAEDGDSVRVLRATPGGRLTVRYDIPSAIDHEPKDSDPDGSPALPWVRPDWFYALTATALPRIEGHDDAPAQFRWSGWPKGFPVDSSFAGQAKLTVGDMARGQLIGGRGLRTTRAGPLRLVIHGRLDAVPDAVLAQELWTILRAERAFFGDDAGAPYMVAAATIASAGDQSFHGVGLNKAFSLTATPGMTLEDLRPYLAHEFFHEWNPSRLGAPLLEPRRYWFSEGFTDFYMRRLLARERLITPSQFVALWNDMLRAYAASPARRMTGQEAGKAFWTDPMAEKLPYQRGALLAALWDERLRAKGASLDDVLRAQAKTAAARPDVSPIDLFAEEMAKHGVDVAPDIEAYAKRGEPIVLTPTAFAPCADVIEVTVPTFDLGFKPKADASGVLTVTQLRPDTPAARAGLRDGDVIARKRAGTNGDSTQPYELDVRSADGVTRAVSFLPQGAGQISFQKLSLRPEAAANPALCDFKR</sequence>
<comment type="caution">
    <text evidence="2">The sequence shown here is derived from an EMBL/GenBank/DDBJ whole genome shotgun (WGS) entry which is preliminary data.</text>
</comment>
<evidence type="ECO:0000313" key="3">
    <source>
        <dbReference type="Proteomes" id="UP000013063"/>
    </source>
</evidence>
<dbReference type="GO" id="GO:0008233">
    <property type="term" value="F:peptidase activity"/>
    <property type="evidence" value="ECO:0007669"/>
    <property type="project" value="UniProtKB-KW"/>
</dbReference>